<evidence type="ECO:0000256" key="2">
    <source>
        <dbReference type="ARBA" id="ARBA00001946"/>
    </source>
</evidence>
<name>A0A4Z1TB75_GIAMU</name>
<dbReference type="Gene3D" id="3.30.1490.30">
    <property type="match status" value="1"/>
</dbReference>
<sequence>MRSQHPQLERLAGRDHVLLCPELYVGSLKREARDVLLYSPLQGLYRARVHVSEALCSVVDGLIRATAEFEVQRDEQPCAQRPTFIDFQLDRLTGRITVRNDGVQGALCYDKFGRAYSPLSALGTFETTPQACVQDLDLFSGNYGHVIKLANVYSSELSIIIEDDGKRFAQTWRDNMGHVDEPTIVSTDIQCSTIEISFIPDYERFDMPTGLDDEHSFLFMRRVLDLAGCTPDLMVSLNGSSLLTGGFQQYCSLVYDAINPPLGAFYALSLCGAECSLRMSIRSAAILPSVVIPIDELTAQDDWLADYMVRESLGRYCELALAYTGTQFSAIGYCLFLHDEAGSTLIDTFLEALAPLLSKALWRDLPKNNHYSSLVKFSAKELREELLCIYRISCDPRRFKDPVKNWKELLGEENENKVLARFVERLSAAKAIREVLTKILHQKVENLQASKYEGRKKLPLRIPKLDDAADAGTKASGQCTLILTEGDSAKAFAVEGITSMGEIGRKKYGVFPLSGTLLTQIQQNMSVRDVDEVILTFMKILGLRYGVDYRDPRMRRTLRYGKLVLMMDQDSDGMHIRGIILNLFNIYWRSLLESNTFFYTFKTPLIRCSSPFKSKQFYSLHDYHAWLRRLSTKSTLTSTWKVSYYKGLGGHGPAEASKYFKHFQNHWKQIIYTERCAEKLQLAFSPKLSDQRKDWILQADKRPTLNPEAKTISVTDFVDCELIHHALSTVDHAVPSVMDGLKVSQRKVLYACFKRNLTRKLKVYQIAGYTADEAVYHHNEDRLCEVIVKMAQTHTGSNNIPLLYPAGFFGSRSHGGANHAKPRYAAAYLHPLTRYLFPIADDQVLKYLECDDKPVEPRYYAPILPMVLINGTIGLGVGFSTMVPGFNPLDILHIVRLHLYGRSTRSCRDLKPYSHNWTGEVTTKWDGGHKLERWEVMGNFKVLDYRTIAITELPLGTWTRAYCDEIETWIRDPRLVGVTPIHSSPSDTSSNKIVEKPLSSCTVCLSSVVDCSVGDKVIINVTLTPESAAEYIGTTPRDIEECNTSGSKRHIAILKAFRLKTHITASNMWLQTPTKKVKLYKTPFAIIHAFYTERLWLYRKRRATRLSDLHERVLILSERIRFIELMQKGKMELFTSQQNTLTEAMWRLHSFHPQKDMRLYLLAGFATQLEEEPSDDDELHVTQYVRKLRIKRVSDKTGKAFFESVQIPSARVRARCYKYLFQAHVYDLTDERHAELKAERRGLVREIRDLQNTHPRDIWLMDLARFELAYQQDLKMEMTPSSFTRKIIVNEEEAKDLKLEIDKRYKSYPPVTGLTDNEGEDGEDTEQNSKSCTSPTTLLRRSIVEDCICKAR</sequence>
<evidence type="ECO:0000256" key="4">
    <source>
        <dbReference type="ARBA" id="ARBA00012895"/>
    </source>
</evidence>
<gene>
    <name evidence="15" type="ORF">GMRT_11485</name>
</gene>
<dbReference type="InterPro" id="IPR001241">
    <property type="entry name" value="Topo_IIA"/>
</dbReference>
<accession>A0A4Z1TB75</accession>
<dbReference type="GO" id="GO:0046872">
    <property type="term" value="F:metal ion binding"/>
    <property type="evidence" value="ECO:0007669"/>
    <property type="project" value="UniProtKB-KW"/>
</dbReference>
<dbReference type="Gene3D" id="1.10.268.10">
    <property type="entry name" value="Topoisomerase, domain 3"/>
    <property type="match status" value="1"/>
</dbReference>
<dbReference type="GO" id="GO:0000712">
    <property type="term" value="P:resolution of meiotic recombination intermediates"/>
    <property type="evidence" value="ECO:0007669"/>
    <property type="project" value="TreeGrafter"/>
</dbReference>
<dbReference type="Pfam" id="PF00521">
    <property type="entry name" value="DNA_topoisoIV"/>
    <property type="match status" value="2"/>
</dbReference>
<evidence type="ECO:0000313" key="15">
    <source>
        <dbReference type="EMBL" id="TNJ29789.1"/>
    </source>
</evidence>
<evidence type="ECO:0000256" key="1">
    <source>
        <dbReference type="ARBA" id="ARBA00000185"/>
    </source>
</evidence>
<feature type="region of interest" description="Disordered" evidence="13">
    <location>
        <begin position="1309"/>
        <end position="1334"/>
    </location>
</feature>
<evidence type="ECO:0000256" key="6">
    <source>
        <dbReference type="ARBA" id="ARBA00022741"/>
    </source>
</evidence>
<keyword evidence="5" id="KW-0479">Metal-binding</keyword>
<dbReference type="Gene3D" id="3.40.50.670">
    <property type="match status" value="1"/>
</dbReference>
<evidence type="ECO:0000256" key="11">
    <source>
        <dbReference type="ARBA" id="ARBA00023235"/>
    </source>
</evidence>
<dbReference type="GO" id="GO:0005634">
    <property type="term" value="C:nucleus"/>
    <property type="evidence" value="ECO:0007669"/>
    <property type="project" value="TreeGrafter"/>
</dbReference>
<keyword evidence="8" id="KW-0460">Magnesium</keyword>
<dbReference type="GO" id="GO:0000819">
    <property type="term" value="P:sister chromatid segregation"/>
    <property type="evidence" value="ECO:0007669"/>
    <property type="project" value="TreeGrafter"/>
</dbReference>
<organism evidence="15 16">
    <name type="scientific">Giardia muris</name>
    <dbReference type="NCBI Taxonomy" id="5742"/>
    <lineage>
        <taxon>Eukaryota</taxon>
        <taxon>Metamonada</taxon>
        <taxon>Diplomonadida</taxon>
        <taxon>Hexamitidae</taxon>
        <taxon>Giardiinae</taxon>
        <taxon>Giardia</taxon>
    </lineage>
</organism>
<evidence type="ECO:0000256" key="12">
    <source>
        <dbReference type="PROSITE-ProRule" id="PRU01384"/>
    </source>
</evidence>
<dbReference type="VEuPathDB" id="GiardiaDB:GMRT_11485"/>
<feature type="compositionally biased region" description="Acidic residues" evidence="13">
    <location>
        <begin position="1317"/>
        <end position="1326"/>
    </location>
</feature>
<keyword evidence="6" id="KW-0547">Nucleotide-binding</keyword>
<dbReference type="FunFam" id="3.40.50.670:FF:000001">
    <property type="entry name" value="DNA topoisomerase 2"/>
    <property type="match status" value="1"/>
</dbReference>
<dbReference type="PRINTS" id="PR00418">
    <property type="entry name" value="TPI2FAMILY"/>
</dbReference>
<keyword evidence="16" id="KW-1185">Reference proteome</keyword>
<evidence type="ECO:0000313" key="16">
    <source>
        <dbReference type="Proteomes" id="UP000315496"/>
    </source>
</evidence>
<dbReference type="SMART" id="SM00434">
    <property type="entry name" value="TOP4c"/>
    <property type="match status" value="1"/>
</dbReference>
<keyword evidence="11 12" id="KW-0413">Isomerase</keyword>
<keyword evidence="10 12" id="KW-0238">DNA-binding</keyword>
<dbReference type="InterPro" id="IPR006171">
    <property type="entry name" value="TOPRIM_dom"/>
</dbReference>
<dbReference type="Gene3D" id="3.30.565.10">
    <property type="entry name" value="Histidine kinase-like ATPase, C-terminal domain"/>
    <property type="match status" value="1"/>
</dbReference>
<dbReference type="Pfam" id="PF01751">
    <property type="entry name" value="Toprim"/>
    <property type="match status" value="1"/>
</dbReference>
<dbReference type="GO" id="GO:0003677">
    <property type="term" value="F:DNA binding"/>
    <property type="evidence" value="ECO:0007669"/>
    <property type="project" value="UniProtKB-UniRule"/>
</dbReference>
<dbReference type="InterPro" id="IPR013758">
    <property type="entry name" value="Topo_IIA_A/C_ab"/>
</dbReference>
<dbReference type="InterPro" id="IPR013760">
    <property type="entry name" value="Topo_IIA-like_dom_sf"/>
</dbReference>
<dbReference type="PROSITE" id="PS00177">
    <property type="entry name" value="TOPOISOMERASE_II"/>
    <property type="match status" value="1"/>
</dbReference>
<dbReference type="SMART" id="SM00433">
    <property type="entry name" value="TOP2c"/>
    <property type="match status" value="1"/>
</dbReference>
<dbReference type="InterPro" id="IPR013759">
    <property type="entry name" value="Topo_IIA_B_C"/>
</dbReference>
<feature type="domain" description="Topo IIA-type catalytic" evidence="14">
    <location>
        <begin position="734"/>
        <end position="1263"/>
    </location>
</feature>
<dbReference type="InterPro" id="IPR002205">
    <property type="entry name" value="Topo_IIA_dom_A"/>
</dbReference>
<comment type="catalytic activity">
    <reaction evidence="1 12">
        <text>ATP-dependent breakage, passage and rejoining of double-stranded DNA.</text>
        <dbReference type="EC" id="5.6.2.2"/>
    </reaction>
</comment>
<dbReference type="GO" id="GO:0005524">
    <property type="term" value="F:ATP binding"/>
    <property type="evidence" value="ECO:0007669"/>
    <property type="project" value="UniProtKB-KW"/>
</dbReference>
<comment type="cofactor">
    <cofactor evidence="2">
        <name>Mg(2+)</name>
        <dbReference type="ChEBI" id="CHEBI:18420"/>
    </cofactor>
</comment>
<protein>
    <recommendedName>
        <fullName evidence="4">DNA topoisomerase (ATP-hydrolyzing)</fullName>
        <ecNumber evidence="4">5.6.2.2</ecNumber>
    </recommendedName>
</protein>
<evidence type="ECO:0000256" key="5">
    <source>
        <dbReference type="ARBA" id="ARBA00022723"/>
    </source>
</evidence>
<dbReference type="Pfam" id="PF16898">
    <property type="entry name" value="TOPRIM_C"/>
    <property type="match status" value="1"/>
</dbReference>
<dbReference type="PANTHER" id="PTHR10169">
    <property type="entry name" value="DNA TOPOISOMERASE/GYRASE"/>
    <property type="match status" value="1"/>
</dbReference>
<dbReference type="PRINTS" id="PR01158">
    <property type="entry name" value="TOPISMRASEII"/>
</dbReference>
<reference evidence="15 16" key="1">
    <citation type="submission" date="2019-05" db="EMBL/GenBank/DDBJ databases">
        <title>The compact genome of Giardia muris reveals important steps in the evolution of intestinal protozoan parasites.</title>
        <authorList>
            <person name="Xu F."/>
            <person name="Jimenez-Gonzalez A."/>
            <person name="Einarsson E."/>
            <person name="Astvaldsson A."/>
            <person name="Peirasmaki D."/>
            <person name="Eckmann L."/>
            <person name="Andersson J.O."/>
            <person name="Svard S.G."/>
            <person name="Jerlstrom-Hultqvist J."/>
        </authorList>
    </citation>
    <scope>NUCLEOTIDE SEQUENCE [LARGE SCALE GENOMIC DNA]</scope>
    <source>
        <strain evidence="15 16">Roberts-Thomson</strain>
    </source>
</reference>
<dbReference type="OrthoDB" id="276498at2759"/>
<dbReference type="InterPro" id="IPR050634">
    <property type="entry name" value="DNA_Topoisomerase_II"/>
</dbReference>
<dbReference type="PROSITE" id="PS52040">
    <property type="entry name" value="TOPO_IIA"/>
    <property type="match status" value="1"/>
</dbReference>
<evidence type="ECO:0000259" key="14">
    <source>
        <dbReference type="PROSITE" id="PS52040"/>
    </source>
</evidence>
<evidence type="ECO:0000256" key="3">
    <source>
        <dbReference type="ARBA" id="ARBA00011080"/>
    </source>
</evidence>
<dbReference type="InterPro" id="IPR031660">
    <property type="entry name" value="TOPRIM_C"/>
</dbReference>
<proteinExistence type="inferred from homology"/>
<comment type="similarity">
    <text evidence="3">Belongs to the type II topoisomerase family.</text>
</comment>
<comment type="caution">
    <text evidence="15">The sequence shown here is derived from an EMBL/GenBank/DDBJ whole genome shotgun (WGS) entry which is preliminary data.</text>
</comment>
<dbReference type="GO" id="GO:0003918">
    <property type="term" value="F:DNA topoisomerase type II (double strand cut, ATP-hydrolyzing) activity"/>
    <property type="evidence" value="ECO:0007669"/>
    <property type="project" value="UniProtKB-EC"/>
</dbReference>
<dbReference type="InterPro" id="IPR013757">
    <property type="entry name" value="Topo_IIA_A_a_sf"/>
</dbReference>
<dbReference type="SUPFAM" id="SSF55874">
    <property type="entry name" value="ATPase domain of HSP90 chaperone/DNA topoisomerase II/histidine kinase"/>
    <property type="match status" value="1"/>
</dbReference>
<dbReference type="InterPro" id="IPR001154">
    <property type="entry name" value="TopoII_euk"/>
</dbReference>
<feature type="active site" description="O-(5'-phospho-DNA)-tyrosine intermediate" evidence="12">
    <location>
        <position position="824"/>
    </location>
</feature>
<keyword evidence="7" id="KW-0067">ATP-binding</keyword>
<dbReference type="Gene3D" id="3.30.1360.40">
    <property type="match status" value="1"/>
</dbReference>
<dbReference type="InterPro" id="IPR018522">
    <property type="entry name" value="TopoIIA_CS"/>
</dbReference>
<keyword evidence="9 12" id="KW-0799">Topoisomerase</keyword>
<dbReference type="InterPro" id="IPR036890">
    <property type="entry name" value="HATPase_C_sf"/>
</dbReference>
<dbReference type="EMBL" id="VDLU01000001">
    <property type="protein sequence ID" value="TNJ29789.1"/>
    <property type="molecule type" value="Genomic_DNA"/>
</dbReference>
<dbReference type="Gene3D" id="3.90.199.10">
    <property type="entry name" value="Topoisomerase II, domain 5"/>
    <property type="match status" value="1"/>
</dbReference>
<dbReference type="GO" id="GO:0006265">
    <property type="term" value="P:DNA topological change"/>
    <property type="evidence" value="ECO:0007669"/>
    <property type="project" value="UniProtKB-UniRule"/>
</dbReference>
<evidence type="ECO:0000256" key="10">
    <source>
        <dbReference type="ARBA" id="ARBA00023125"/>
    </source>
</evidence>
<dbReference type="PANTHER" id="PTHR10169:SF38">
    <property type="entry name" value="DNA TOPOISOMERASE 2"/>
    <property type="match status" value="1"/>
</dbReference>
<dbReference type="Proteomes" id="UP000315496">
    <property type="component" value="Chromosome 1"/>
</dbReference>
<evidence type="ECO:0000256" key="9">
    <source>
        <dbReference type="ARBA" id="ARBA00023029"/>
    </source>
</evidence>
<evidence type="ECO:0000256" key="13">
    <source>
        <dbReference type="SAM" id="MobiDB-lite"/>
    </source>
</evidence>
<dbReference type="EC" id="5.6.2.2" evidence="4"/>
<dbReference type="SUPFAM" id="SSF56719">
    <property type="entry name" value="Type II DNA topoisomerase"/>
    <property type="match status" value="1"/>
</dbReference>
<evidence type="ECO:0000256" key="8">
    <source>
        <dbReference type="ARBA" id="ARBA00022842"/>
    </source>
</evidence>
<evidence type="ECO:0000256" key="7">
    <source>
        <dbReference type="ARBA" id="ARBA00022840"/>
    </source>
</evidence>